<accession>A0A498D9L6</accession>
<dbReference type="EMBL" id="RCHR01000004">
    <property type="protein sequence ID" value="RLL43620.1"/>
    <property type="molecule type" value="Genomic_DNA"/>
</dbReference>
<reference evidence="4 5" key="1">
    <citation type="submission" date="2018-10" db="EMBL/GenBank/DDBJ databases">
        <title>Oceanobacillus sp. YLB-02 draft genome.</title>
        <authorList>
            <person name="Yu L."/>
        </authorList>
    </citation>
    <scope>NUCLEOTIDE SEQUENCE [LARGE SCALE GENOMIC DNA]</scope>
    <source>
        <strain evidence="4 5">YLB-02</strain>
    </source>
</reference>
<gene>
    <name evidence="4" type="ORF">D8M04_11880</name>
</gene>
<feature type="domain" description="RNA polymerase sigma factor 70 region 4 type 2" evidence="3">
    <location>
        <begin position="109"/>
        <end position="160"/>
    </location>
</feature>
<dbReference type="NCBIfam" id="TIGR02937">
    <property type="entry name" value="sigma70-ECF"/>
    <property type="match status" value="1"/>
</dbReference>
<dbReference type="SUPFAM" id="SSF88659">
    <property type="entry name" value="Sigma3 and sigma4 domains of RNA polymerase sigma factors"/>
    <property type="match status" value="1"/>
</dbReference>
<dbReference type="InterPro" id="IPR014303">
    <property type="entry name" value="RNA_pol_sigma-70_ECF"/>
</dbReference>
<dbReference type="InterPro" id="IPR014284">
    <property type="entry name" value="RNA_pol_sigma-70_dom"/>
</dbReference>
<dbReference type="PANTHER" id="PTHR30173">
    <property type="entry name" value="SIGMA 19 FACTOR"/>
    <property type="match status" value="1"/>
</dbReference>
<dbReference type="Gene3D" id="3.10.450.50">
    <property type="match status" value="1"/>
</dbReference>
<evidence type="ECO:0000256" key="1">
    <source>
        <dbReference type="ARBA" id="ARBA00011344"/>
    </source>
</evidence>
<dbReference type="InterPro" id="IPR032710">
    <property type="entry name" value="NTF2-like_dom_sf"/>
</dbReference>
<dbReference type="GO" id="GO:0016987">
    <property type="term" value="F:sigma factor activity"/>
    <property type="evidence" value="ECO:0007669"/>
    <property type="project" value="InterPro"/>
</dbReference>
<dbReference type="NCBIfam" id="NF007214">
    <property type="entry name" value="PRK09636.1"/>
    <property type="match status" value="1"/>
</dbReference>
<sequence>MEITSEDYMQYKPLLFSLGYRMLGSVAEAEDVVHETFLKAYQLKGTMIENKKAYLCKILTNRCLDILKSVRMKRMDYVGPWNPEPLLLDQSNDNNPPEILLQREGLSIAYLRLMENLKPDERAVLLLRQVFEFSYQEIASMVEKKESNCRQIFSRAKRKMTRVEEESLSYESNKLIVNRFIEAFQLQDMETLLELVSNNVTLYSDGGGKVTAATRPIISFDRVMALLFGIIKKVPADFRFELKNANQQPAIFIFITGKLHSVISFYINKEKIIDIYMTMNPEKLPCSEKEYSRNGDLK</sequence>
<dbReference type="InterPro" id="IPR013325">
    <property type="entry name" value="RNA_pol_sigma_r2"/>
</dbReference>
<dbReference type="AlphaFoldDB" id="A0A498D9L6"/>
<protein>
    <submittedName>
        <fullName evidence="4">RNA polymerase sigma-70 factor</fullName>
    </submittedName>
</protein>
<dbReference type="NCBIfam" id="TIGR02957">
    <property type="entry name" value="SigX4"/>
    <property type="match status" value="1"/>
</dbReference>
<dbReference type="SUPFAM" id="SSF88946">
    <property type="entry name" value="Sigma2 domain of RNA polymerase sigma factors"/>
    <property type="match status" value="1"/>
</dbReference>
<dbReference type="InterPro" id="IPR036388">
    <property type="entry name" value="WH-like_DNA-bd_sf"/>
</dbReference>
<evidence type="ECO:0000259" key="3">
    <source>
        <dbReference type="Pfam" id="PF08281"/>
    </source>
</evidence>
<dbReference type="Gene3D" id="1.10.1740.10">
    <property type="match status" value="1"/>
</dbReference>
<name>A0A498D9L6_9BACI</name>
<dbReference type="CDD" id="cd06171">
    <property type="entry name" value="Sigma70_r4"/>
    <property type="match status" value="1"/>
</dbReference>
<dbReference type="InterPro" id="IPR007627">
    <property type="entry name" value="RNA_pol_sigma70_r2"/>
</dbReference>
<dbReference type="SUPFAM" id="SSF54427">
    <property type="entry name" value="NTF2-like"/>
    <property type="match status" value="1"/>
</dbReference>
<evidence type="ECO:0000313" key="4">
    <source>
        <dbReference type="EMBL" id="RLL43620.1"/>
    </source>
</evidence>
<evidence type="ECO:0000313" key="5">
    <source>
        <dbReference type="Proteomes" id="UP000270219"/>
    </source>
</evidence>
<dbReference type="RefSeq" id="WP_121523255.1">
    <property type="nucleotide sequence ID" value="NZ_RCHR01000004.1"/>
</dbReference>
<dbReference type="Pfam" id="PF04542">
    <property type="entry name" value="Sigma70_r2"/>
    <property type="match status" value="1"/>
</dbReference>
<dbReference type="GO" id="GO:0003677">
    <property type="term" value="F:DNA binding"/>
    <property type="evidence" value="ECO:0007669"/>
    <property type="project" value="InterPro"/>
</dbReference>
<dbReference type="PANTHER" id="PTHR30173:SF36">
    <property type="entry name" value="ECF RNA POLYMERASE SIGMA FACTOR SIGJ"/>
    <property type="match status" value="1"/>
</dbReference>
<comment type="subunit">
    <text evidence="1">Interacts transiently with the RNA polymerase catalytic core formed by RpoA, RpoB, RpoC and RpoZ (2 alpha, 1 beta, 1 beta' and 1 omega subunit) to form the RNA polymerase holoenzyme that can initiate transcription.</text>
</comment>
<keyword evidence="5" id="KW-1185">Reference proteome</keyword>
<dbReference type="OrthoDB" id="3211555at2"/>
<dbReference type="InterPro" id="IPR052704">
    <property type="entry name" value="ECF_Sigma-70_Domain"/>
</dbReference>
<proteinExistence type="predicted"/>
<feature type="domain" description="RNA polymerase sigma-70 region 2" evidence="2">
    <location>
        <begin position="8"/>
        <end position="69"/>
    </location>
</feature>
<organism evidence="4 5">
    <name type="scientific">Oceanobacillus piezotolerans</name>
    <dbReference type="NCBI Taxonomy" id="2448030"/>
    <lineage>
        <taxon>Bacteria</taxon>
        <taxon>Bacillati</taxon>
        <taxon>Bacillota</taxon>
        <taxon>Bacilli</taxon>
        <taxon>Bacillales</taxon>
        <taxon>Bacillaceae</taxon>
        <taxon>Oceanobacillus</taxon>
    </lineage>
</organism>
<dbReference type="Pfam" id="PF08281">
    <property type="entry name" value="Sigma70_r4_2"/>
    <property type="match status" value="1"/>
</dbReference>
<dbReference type="InterPro" id="IPR013324">
    <property type="entry name" value="RNA_pol_sigma_r3/r4-like"/>
</dbReference>
<dbReference type="Gene3D" id="1.10.10.10">
    <property type="entry name" value="Winged helix-like DNA-binding domain superfamily/Winged helix DNA-binding domain"/>
    <property type="match status" value="1"/>
</dbReference>
<evidence type="ECO:0000259" key="2">
    <source>
        <dbReference type="Pfam" id="PF04542"/>
    </source>
</evidence>
<dbReference type="Proteomes" id="UP000270219">
    <property type="component" value="Unassembled WGS sequence"/>
</dbReference>
<comment type="caution">
    <text evidence="4">The sequence shown here is derived from an EMBL/GenBank/DDBJ whole genome shotgun (WGS) entry which is preliminary data.</text>
</comment>
<dbReference type="GO" id="GO:0006352">
    <property type="term" value="P:DNA-templated transcription initiation"/>
    <property type="evidence" value="ECO:0007669"/>
    <property type="project" value="InterPro"/>
</dbReference>
<dbReference type="InterPro" id="IPR013249">
    <property type="entry name" value="RNA_pol_sigma70_r4_t2"/>
</dbReference>